<comment type="similarity">
    <text evidence="1">Belongs to the leucine-binding protein family.</text>
</comment>
<dbReference type="Proteomes" id="UP001204953">
    <property type="component" value="Unassembled WGS sequence"/>
</dbReference>
<sequence length="468" mass="49651">MSQKNETTVLLLALGVTLALVVGGVWFGRIMIQPPKTNNSDSTAPNSSTSNQPIQERISGGDKLLIPTEATPEKQAGIKAIASKNYTEAVSKLETAIKRTPNDPEILIYLNNARIGNQKSYSIAVSVPITSDVNSAKEILRGVAQAQNEVNLAGGIKGIPLKVLIANDDNVPDVAKQVAEAFVKNAEILGVVGHYASDVTLATVNSYESGQLVVISPTSSSVKLSRASSYVFRTLPSDYVAARALADYMLQKLKEKNVAVFFNSQSGYSQSLKSEFVTAVALGGGQVISEFDLSSPNFDPAQNFNQAIKGGAQVLMLASNTDTLDKALQVIQVNDTKLSLLGGDDVYAPKTLQIGREAAINMVVAIPWHILASPKAEFPKAASQLWGAEVNWRTAMAYDAAKALIAGIGRNPTRKGVQTALLASDFSAEGAGGGIRFLPSGDRNQGVQLVKIVKGSRSSFGYDFVPIP</sequence>
<evidence type="ECO:0000259" key="4">
    <source>
        <dbReference type="Pfam" id="PF13458"/>
    </source>
</evidence>
<feature type="domain" description="Leucine-binding protein" evidence="4">
    <location>
        <begin position="122"/>
        <end position="453"/>
    </location>
</feature>
<dbReference type="SUPFAM" id="SSF53822">
    <property type="entry name" value="Periplasmic binding protein-like I"/>
    <property type="match status" value="1"/>
</dbReference>
<feature type="compositionally biased region" description="Polar residues" evidence="3">
    <location>
        <begin position="35"/>
        <end position="54"/>
    </location>
</feature>
<dbReference type="InterPro" id="IPR028082">
    <property type="entry name" value="Peripla_BP_I"/>
</dbReference>
<keyword evidence="2" id="KW-0732">Signal</keyword>
<dbReference type="RefSeq" id="WP_254015015.1">
    <property type="nucleotide sequence ID" value="NZ_JAMZMM010000540.1"/>
</dbReference>
<gene>
    <name evidence="5" type="ORF">NJ959_28065</name>
</gene>
<name>A0AAE3GYQ6_9CYAN</name>
<dbReference type="PANTHER" id="PTHR30483:SF6">
    <property type="entry name" value="PERIPLASMIC BINDING PROTEIN OF ABC TRANSPORTER FOR NATURAL AMINO ACIDS"/>
    <property type="match status" value="1"/>
</dbReference>
<comment type="caution">
    <text evidence="5">The sequence shown here is derived from an EMBL/GenBank/DDBJ whole genome shotgun (WGS) entry which is preliminary data.</text>
</comment>
<dbReference type="PANTHER" id="PTHR30483">
    <property type="entry name" value="LEUCINE-SPECIFIC-BINDING PROTEIN"/>
    <property type="match status" value="1"/>
</dbReference>
<evidence type="ECO:0000256" key="3">
    <source>
        <dbReference type="SAM" id="MobiDB-lite"/>
    </source>
</evidence>
<accession>A0AAE3GYQ6</accession>
<dbReference type="InterPro" id="IPR051010">
    <property type="entry name" value="BCAA_transport"/>
</dbReference>
<dbReference type="Gene3D" id="3.40.50.2300">
    <property type="match status" value="2"/>
</dbReference>
<evidence type="ECO:0000256" key="1">
    <source>
        <dbReference type="ARBA" id="ARBA00010062"/>
    </source>
</evidence>
<dbReference type="InterPro" id="IPR028081">
    <property type="entry name" value="Leu-bd"/>
</dbReference>
<evidence type="ECO:0000313" key="6">
    <source>
        <dbReference type="Proteomes" id="UP001204953"/>
    </source>
</evidence>
<dbReference type="AlphaFoldDB" id="A0AAE3GYQ6"/>
<protein>
    <submittedName>
        <fullName evidence="5">ABC transporter substrate-binding protein</fullName>
    </submittedName>
</protein>
<feature type="region of interest" description="Disordered" evidence="3">
    <location>
        <begin position="35"/>
        <end position="59"/>
    </location>
</feature>
<dbReference type="EMBL" id="JAMZMM010000540">
    <property type="protein sequence ID" value="MCP2732293.1"/>
    <property type="molecule type" value="Genomic_DNA"/>
</dbReference>
<organism evidence="5 6">
    <name type="scientific">Limnofasciculus baicalensis BBK-W-15</name>
    <dbReference type="NCBI Taxonomy" id="2699891"/>
    <lineage>
        <taxon>Bacteria</taxon>
        <taxon>Bacillati</taxon>
        <taxon>Cyanobacteriota</taxon>
        <taxon>Cyanophyceae</taxon>
        <taxon>Coleofasciculales</taxon>
        <taxon>Coleofasciculaceae</taxon>
        <taxon>Limnofasciculus</taxon>
        <taxon>Limnofasciculus baicalensis</taxon>
    </lineage>
</organism>
<keyword evidence="6" id="KW-1185">Reference proteome</keyword>
<evidence type="ECO:0000313" key="5">
    <source>
        <dbReference type="EMBL" id="MCP2732293.1"/>
    </source>
</evidence>
<evidence type="ECO:0000256" key="2">
    <source>
        <dbReference type="ARBA" id="ARBA00022729"/>
    </source>
</evidence>
<dbReference type="Pfam" id="PF13458">
    <property type="entry name" value="Peripla_BP_6"/>
    <property type="match status" value="1"/>
</dbReference>
<proteinExistence type="inferred from homology"/>
<reference evidence="5" key="1">
    <citation type="submission" date="2022-06" db="EMBL/GenBank/DDBJ databases">
        <title>New cyanobacteria of genus Symplocastrum in benthos of Lake Baikal.</title>
        <authorList>
            <person name="Sorokovikova E."/>
            <person name="Tikhonova I."/>
            <person name="Krasnopeev A."/>
            <person name="Evseev P."/>
            <person name="Gladkikh A."/>
            <person name="Belykh O."/>
        </authorList>
    </citation>
    <scope>NUCLEOTIDE SEQUENCE</scope>
    <source>
        <strain evidence="5">BBK-W-15</strain>
    </source>
</reference>
<dbReference type="CDD" id="cd06268">
    <property type="entry name" value="PBP1_ABC_transporter_LIVBP-like"/>
    <property type="match status" value="1"/>
</dbReference>